<accession>A0A501W0I7</accession>
<organism evidence="1 2">
    <name type="scientific">Pontibacter mangrovi</name>
    <dbReference type="NCBI Taxonomy" id="2589816"/>
    <lineage>
        <taxon>Bacteria</taxon>
        <taxon>Pseudomonadati</taxon>
        <taxon>Bacteroidota</taxon>
        <taxon>Cytophagia</taxon>
        <taxon>Cytophagales</taxon>
        <taxon>Hymenobacteraceae</taxon>
        <taxon>Pontibacter</taxon>
    </lineage>
</organism>
<reference evidence="1 2" key="1">
    <citation type="submission" date="2019-06" db="EMBL/GenBank/DDBJ databases">
        <title>A novel bacterium of genus Pontibacter, isolated from marine sediment.</title>
        <authorList>
            <person name="Huang H."/>
            <person name="Mo K."/>
            <person name="Hu Y."/>
        </authorList>
    </citation>
    <scope>NUCLEOTIDE SEQUENCE [LARGE SCALE GENOMIC DNA]</scope>
    <source>
        <strain evidence="1 2">HB172049</strain>
    </source>
</reference>
<dbReference type="Proteomes" id="UP000316727">
    <property type="component" value="Unassembled WGS sequence"/>
</dbReference>
<gene>
    <name evidence="1" type="ORF">FJM65_18750</name>
</gene>
<sequence length="258" mass="28886">MWRLRLDSNTGCLAVEVRDPDLLLARFYTINTLSGTVQQLALPEAKAWWQGLEDAGQGLVYLHGYGNRQLGQHKGIFAFSGTGAGKVWEVPKLAFYGMAQPGLLAYDPEQPEAPFQVLEPATGRATGELLSQQEAAEAAARYNQVRFRDCLYPMLYHEGTLYFNQVKAFLQEQLQVQPVQAVEYAETETCLVISYYLPQPDGKLDNVLAVFSLSGKLHQNVKIGSQLSAIGSDTFFIFKHNLYFILNKDTLQVFRLLA</sequence>
<name>A0A501W0I7_9BACT</name>
<protein>
    <submittedName>
        <fullName evidence="1">DUF4905 domain-containing protein</fullName>
    </submittedName>
</protein>
<evidence type="ECO:0000313" key="2">
    <source>
        <dbReference type="Proteomes" id="UP000316727"/>
    </source>
</evidence>
<dbReference type="InterPro" id="IPR032595">
    <property type="entry name" value="DUF4905"/>
</dbReference>
<dbReference type="RefSeq" id="WP_140623592.1">
    <property type="nucleotide sequence ID" value="NZ_VFRQ01000014.1"/>
</dbReference>
<dbReference type="OrthoDB" id="849670at2"/>
<comment type="caution">
    <text evidence="1">The sequence shown here is derived from an EMBL/GenBank/DDBJ whole genome shotgun (WGS) entry which is preliminary data.</text>
</comment>
<evidence type="ECO:0000313" key="1">
    <source>
        <dbReference type="EMBL" id="TPE42125.1"/>
    </source>
</evidence>
<dbReference type="EMBL" id="VFRQ01000014">
    <property type="protein sequence ID" value="TPE42125.1"/>
    <property type="molecule type" value="Genomic_DNA"/>
</dbReference>
<keyword evidence="2" id="KW-1185">Reference proteome</keyword>
<proteinExistence type="predicted"/>
<dbReference type="Pfam" id="PF16248">
    <property type="entry name" value="DUF4905"/>
    <property type="match status" value="1"/>
</dbReference>
<dbReference type="AlphaFoldDB" id="A0A501W0I7"/>